<reference evidence="2" key="1">
    <citation type="journal article" date="2013" name="Genome Announc.">
        <title>Draft genome sequence of the grapevine dieback fungus Eutypa lata UCR-EL1.</title>
        <authorList>
            <person name="Blanco-Ulate B."/>
            <person name="Rolshausen P.E."/>
            <person name="Cantu D."/>
        </authorList>
    </citation>
    <scope>NUCLEOTIDE SEQUENCE [LARGE SCALE GENOMIC DNA]</scope>
    <source>
        <strain evidence="2">UCR-EL1</strain>
    </source>
</reference>
<protein>
    <recommendedName>
        <fullName evidence="3">Glycine zipper domain-containing protein</fullName>
    </recommendedName>
</protein>
<dbReference type="Proteomes" id="UP000012174">
    <property type="component" value="Unassembled WGS sequence"/>
</dbReference>
<evidence type="ECO:0000313" key="1">
    <source>
        <dbReference type="EMBL" id="EMR68413.1"/>
    </source>
</evidence>
<organism evidence="1 2">
    <name type="scientific">Eutypa lata (strain UCR-EL1)</name>
    <name type="common">Grapevine dieback disease fungus</name>
    <name type="synonym">Eutypa armeniacae</name>
    <dbReference type="NCBI Taxonomy" id="1287681"/>
    <lineage>
        <taxon>Eukaryota</taxon>
        <taxon>Fungi</taxon>
        <taxon>Dikarya</taxon>
        <taxon>Ascomycota</taxon>
        <taxon>Pezizomycotina</taxon>
        <taxon>Sordariomycetes</taxon>
        <taxon>Xylariomycetidae</taxon>
        <taxon>Xylariales</taxon>
        <taxon>Diatrypaceae</taxon>
        <taxon>Eutypa</taxon>
    </lineage>
</organism>
<dbReference type="PANTHER" id="PTHR34494:SF1">
    <property type="entry name" value="PROTEIN CBG25024"/>
    <property type="match status" value="1"/>
</dbReference>
<dbReference type="OrthoDB" id="2441380at2759"/>
<dbReference type="PANTHER" id="PTHR34494">
    <property type="entry name" value="PROTEIN CBG25024"/>
    <property type="match status" value="1"/>
</dbReference>
<dbReference type="STRING" id="1287681.M7SV63"/>
<dbReference type="AlphaFoldDB" id="M7SV63"/>
<proteinExistence type="predicted"/>
<evidence type="ECO:0008006" key="3">
    <source>
        <dbReference type="Google" id="ProtNLM"/>
    </source>
</evidence>
<evidence type="ECO:0000313" key="2">
    <source>
        <dbReference type="Proteomes" id="UP000012174"/>
    </source>
</evidence>
<name>M7SV63_EUTLA</name>
<keyword evidence="2" id="KW-1185">Reference proteome</keyword>
<accession>M7SV63</accession>
<sequence>MGFWESTLSFVSAVPIVGHVTAGVQYLAGDEEGAKKSLASSTGNLVGTVGAVGGFLVGGPVGAVAGGAAGAAVGGQIGRKINGQDFDLSIKTLAIDATLGATTLGSGGSETATAIRKAIH</sequence>
<gene>
    <name evidence="1" type="ORF">UCREL1_4562</name>
</gene>
<dbReference type="KEGG" id="ela:UCREL1_4562"/>
<dbReference type="HOGENOM" id="CLU_2049701_0_0_1"/>
<dbReference type="eggNOG" id="ENOG502RETQ">
    <property type="taxonomic scope" value="Eukaryota"/>
</dbReference>
<dbReference type="EMBL" id="KB706241">
    <property type="protein sequence ID" value="EMR68413.1"/>
    <property type="molecule type" value="Genomic_DNA"/>
</dbReference>